<sequence>MGSSKGIFKLKKSADHYAGFIRIALYHRSKGQYGTAILINHFYDIRDALLTFCYLGFFMKKNSSSDDLESTTLGWKFIAIVAVITSIFFTFLYLAMSSEPDYMPNRKPKATTQQDAPVNAPQPVEKTSSE</sequence>
<dbReference type="EMBL" id="APOH01000015">
    <property type="protein sequence ID" value="ENU19578.1"/>
    <property type="molecule type" value="Genomic_DNA"/>
</dbReference>
<protein>
    <submittedName>
        <fullName evidence="3">Uncharacterized protein</fullName>
    </submittedName>
</protein>
<evidence type="ECO:0000313" key="3">
    <source>
        <dbReference type="EMBL" id="ENU19578.1"/>
    </source>
</evidence>
<evidence type="ECO:0000256" key="1">
    <source>
        <dbReference type="SAM" id="MobiDB-lite"/>
    </source>
</evidence>
<name>N8Q8S7_9GAMM</name>
<comment type="caution">
    <text evidence="3">The sequence shown here is derived from an EMBL/GenBank/DDBJ whole genome shotgun (WGS) entry which is preliminary data.</text>
</comment>
<reference evidence="3 4" key="1">
    <citation type="submission" date="2013-02" db="EMBL/GenBank/DDBJ databases">
        <title>The Genome Sequence of Acinetobacter sp. ANC 3994.</title>
        <authorList>
            <consortium name="The Broad Institute Genome Sequencing Platform"/>
            <consortium name="The Broad Institute Genome Sequencing Center for Infectious Disease"/>
            <person name="Cerqueira G."/>
            <person name="Feldgarden M."/>
            <person name="Courvalin P."/>
            <person name="Perichon B."/>
            <person name="Grillot-Courvalin C."/>
            <person name="Clermont D."/>
            <person name="Rocha E."/>
            <person name="Yoon E.-J."/>
            <person name="Nemec A."/>
            <person name="Walker B."/>
            <person name="Young S.K."/>
            <person name="Zeng Q."/>
            <person name="Gargeya S."/>
            <person name="Fitzgerald M."/>
            <person name="Haas B."/>
            <person name="Abouelleil A."/>
            <person name="Alvarado L."/>
            <person name="Arachchi H.M."/>
            <person name="Berlin A.M."/>
            <person name="Chapman S.B."/>
            <person name="Dewar J."/>
            <person name="Goldberg J."/>
            <person name="Griggs A."/>
            <person name="Gujja S."/>
            <person name="Hansen M."/>
            <person name="Howarth C."/>
            <person name="Imamovic A."/>
            <person name="Larimer J."/>
            <person name="McCowan C."/>
            <person name="Murphy C."/>
            <person name="Neiman D."/>
            <person name="Pearson M."/>
            <person name="Priest M."/>
            <person name="Roberts A."/>
            <person name="Saif S."/>
            <person name="Shea T."/>
            <person name="Sisk P."/>
            <person name="Sykes S."/>
            <person name="Wortman J."/>
            <person name="Nusbaum C."/>
            <person name="Birren B."/>
        </authorList>
    </citation>
    <scope>NUCLEOTIDE SEQUENCE [LARGE SCALE GENOMIC DNA]</scope>
    <source>
        <strain evidence="3 4">ANC 3994</strain>
    </source>
</reference>
<keyword evidence="2" id="KW-0472">Membrane</keyword>
<feature type="transmembrane region" description="Helical" evidence="2">
    <location>
        <begin position="37"/>
        <end position="57"/>
    </location>
</feature>
<proteinExistence type="predicted"/>
<keyword evidence="2" id="KW-1133">Transmembrane helix</keyword>
<dbReference type="Proteomes" id="UP000013086">
    <property type="component" value="Unassembled WGS sequence"/>
</dbReference>
<dbReference type="eggNOG" id="ENOG5031RKS">
    <property type="taxonomic scope" value="Bacteria"/>
</dbReference>
<gene>
    <name evidence="3" type="ORF">F994_02438</name>
</gene>
<dbReference type="AlphaFoldDB" id="N8Q8S7"/>
<evidence type="ECO:0000256" key="2">
    <source>
        <dbReference type="SAM" id="Phobius"/>
    </source>
</evidence>
<keyword evidence="2" id="KW-0812">Transmembrane</keyword>
<dbReference type="RefSeq" id="WP_004648966.1">
    <property type="nucleotide sequence ID" value="NZ_KB849164.1"/>
</dbReference>
<evidence type="ECO:0000313" key="4">
    <source>
        <dbReference type="Proteomes" id="UP000013086"/>
    </source>
</evidence>
<organism evidence="3 4">
    <name type="scientific">Acinetobacter bohemicus ANC 3994</name>
    <dbReference type="NCBI Taxonomy" id="1217715"/>
    <lineage>
        <taxon>Bacteria</taxon>
        <taxon>Pseudomonadati</taxon>
        <taxon>Pseudomonadota</taxon>
        <taxon>Gammaproteobacteria</taxon>
        <taxon>Moraxellales</taxon>
        <taxon>Moraxellaceae</taxon>
        <taxon>Acinetobacter</taxon>
    </lineage>
</organism>
<feature type="transmembrane region" description="Helical" evidence="2">
    <location>
        <begin position="77"/>
        <end position="96"/>
    </location>
</feature>
<feature type="region of interest" description="Disordered" evidence="1">
    <location>
        <begin position="104"/>
        <end position="130"/>
    </location>
</feature>
<accession>N8Q8S7</accession>
<dbReference type="HOGENOM" id="CLU_1933420_0_0_6"/>